<gene>
    <name evidence="6" type="ORF">OHJ16_11990</name>
</gene>
<dbReference type="CDD" id="cd06267">
    <property type="entry name" value="PBP1_LacI_sugar_binding-like"/>
    <property type="match status" value="1"/>
</dbReference>
<comment type="caution">
    <text evidence="6">The sequence shown here is derived from an EMBL/GenBank/DDBJ whole genome shotgun (WGS) entry which is preliminary data.</text>
</comment>
<dbReference type="InterPro" id="IPR000843">
    <property type="entry name" value="HTH_LacI"/>
</dbReference>
<dbReference type="PANTHER" id="PTHR30146">
    <property type="entry name" value="LACI-RELATED TRANSCRIPTIONAL REPRESSOR"/>
    <property type="match status" value="1"/>
</dbReference>
<evidence type="ECO:0000259" key="5">
    <source>
        <dbReference type="PROSITE" id="PS50932"/>
    </source>
</evidence>
<organism evidence="6 7">
    <name type="scientific">Actinomyces israelii</name>
    <dbReference type="NCBI Taxonomy" id="1659"/>
    <lineage>
        <taxon>Bacteria</taxon>
        <taxon>Bacillati</taxon>
        <taxon>Actinomycetota</taxon>
        <taxon>Actinomycetes</taxon>
        <taxon>Actinomycetales</taxon>
        <taxon>Actinomycetaceae</taxon>
        <taxon>Actinomyces</taxon>
    </lineage>
</organism>
<dbReference type="PROSITE" id="PS50932">
    <property type="entry name" value="HTH_LACI_2"/>
    <property type="match status" value="1"/>
</dbReference>
<accession>A0ABT4IAK8</accession>
<feature type="domain" description="HTH lacI-type" evidence="5">
    <location>
        <begin position="6"/>
        <end position="60"/>
    </location>
</feature>
<evidence type="ECO:0000256" key="1">
    <source>
        <dbReference type="ARBA" id="ARBA00023015"/>
    </source>
</evidence>
<keyword evidence="7" id="KW-1185">Reference proteome</keyword>
<dbReference type="InterPro" id="IPR046335">
    <property type="entry name" value="LacI/GalR-like_sensor"/>
</dbReference>
<dbReference type="Gene3D" id="1.10.260.40">
    <property type="entry name" value="lambda repressor-like DNA-binding domains"/>
    <property type="match status" value="1"/>
</dbReference>
<dbReference type="Proteomes" id="UP001072034">
    <property type="component" value="Unassembled WGS sequence"/>
</dbReference>
<dbReference type="SMART" id="SM00354">
    <property type="entry name" value="HTH_LACI"/>
    <property type="match status" value="1"/>
</dbReference>
<dbReference type="PANTHER" id="PTHR30146:SF153">
    <property type="entry name" value="LACTOSE OPERON REPRESSOR"/>
    <property type="match status" value="1"/>
</dbReference>
<dbReference type="InterPro" id="IPR028082">
    <property type="entry name" value="Peripla_BP_I"/>
</dbReference>
<name>A0ABT4IAK8_9ACTO</name>
<dbReference type="SUPFAM" id="SSF47413">
    <property type="entry name" value="lambda repressor-like DNA-binding domains"/>
    <property type="match status" value="1"/>
</dbReference>
<dbReference type="GO" id="GO:0003677">
    <property type="term" value="F:DNA binding"/>
    <property type="evidence" value="ECO:0007669"/>
    <property type="project" value="UniProtKB-KW"/>
</dbReference>
<protein>
    <submittedName>
        <fullName evidence="6">LacI family DNA-binding transcriptional regulator</fullName>
    </submittedName>
</protein>
<dbReference type="Gene3D" id="3.40.50.2300">
    <property type="match status" value="2"/>
</dbReference>
<dbReference type="Pfam" id="PF13377">
    <property type="entry name" value="Peripla_BP_3"/>
    <property type="match status" value="1"/>
</dbReference>
<dbReference type="CDD" id="cd01392">
    <property type="entry name" value="HTH_LacI"/>
    <property type="match status" value="1"/>
</dbReference>
<feature type="region of interest" description="Disordered" evidence="4">
    <location>
        <begin position="328"/>
        <end position="356"/>
    </location>
</feature>
<reference evidence="6" key="1">
    <citation type="submission" date="2022-10" db="EMBL/GenBank/DDBJ databases">
        <title>Genome sequence of Actinomyces israelii ATCC 10048.</title>
        <authorList>
            <person name="Watt R.M."/>
            <person name="Tong W.M."/>
        </authorList>
    </citation>
    <scope>NUCLEOTIDE SEQUENCE</scope>
    <source>
        <strain evidence="6">ATCC 10048</strain>
    </source>
</reference>
<evidence type="ECO:0000256" key="3">
    <source>
        <dbReference type="ARBA" id="ARBA00023163"/>
    </source>
</evidence>
<keyword evidence="1" id="KW-0805">Transcription regulation</keyword>
<keyword evidence="3" id="KW-0804">Transcription</keyword>
<dbReference type="InterPro" id="IPR010982">
    <property type="entry name" value="Lambda_DNA-bd_dom_sf"/>
</dbReference>
<evidence type="ECO:0000313" key="6">
    <source>
        <dbReference type="EMBL" id="MCZ0858760.1"/>
    </source>
</evidence>
<proteinExistence type="predicted"/>
<keyword evidence="2 6" id="KW-0238">DNA-binding</keyword>
<dbReference type="Pfam" id="PF00356">
    <property type="entry name" value="LacI"/>
    <property type="match status" value="1"/>
</dbReference>
<evidence type="ECO:0000313" key="7">
    <source>
        <dbReference type="Proteomes" id="UP001072034"/>
    </source>
</evidence>
<dbReference type="EMBL" id="JAPTMY010000029">
    <property type="protein sequence ID" value="MCZ0858760.1"/>
    <property type="molecule type" value="Genomic_DNA"/>
</dbReference>
<evidence type="ECO:0000256" key="4">
    <source>
        <dbReference type="SAM" id="MobiDB-lite"/>
    </source>
</evidence>
<evidence type="ECO:0000256" key="2">
    <source>
        <dbReference type="ARBA" id="ARBA00023125"/>
    </source>
</evidence>
<dbReference type="RefSeq" id="WP_043563377.1">
    <property type="nucleotide sequence ID" value="NZ_JAPTMY010000029.1"/>
</dbReference>
<dbReference type="SUPFAM" id="SSF53822">
    <property type="entry name" value="Periplasmic binding protein-like I"/>
    <property type="match status" value="1"/>
</dbReference>
<sequence>MGGARVTLRDIAQALGVSTSTVSLALRDSPRISTPVREQVKTEAERMGYSTDLAGTLLRTSRPRIIGLLCRLDQDLHFTYHEHILAAAAARGYRTVVAGISRSTSTAEALVSLRELRCQALIAIDPGSLGGLDPRRTAVPTVAIGQERPFASCDLVTSNNLGGTAEITAHLIAVGHREVVYLEGPAGASADIRRRTLLETAQGTSLSVRTVPGGATVDAGFASALALVERGELVGAVEAGTAAGSRGAGGDDDGPRQATAVLCYNDQCAQGALLALARRGLSVPDDVSVVGFDNTRGAASRAFDLTSVDRDPAAVAALAVDMAISRCEGGDGPPRSESVRTRMVARSSSGPAPGTR</sequence>